<reference evidence="2" key="1">
    <citation type="submission" date="2022-03" db="EMBL/GenBank/DDBJ databases">
        <authorList>
            <person name="Alioto T."/>
            <person name="Alioto T."/>
            <person name="Gomez Garrido J."/>
        </authorList>
    </citation>
    <scope>NUCLEOTIDE SEQUENCE</scope>
</reference>
<proteinExistence type="predicted"/>
<sequence>MLTGIDDAATFNCFSRFALVGLQTSSLTSSHTSTPGTECCGSTERNDFQSERP</sequence>
<name>A0AAD1SPU0_PELCU</name>
<evidence type="ECO:0000256" key="1">
    <source>
        <dbReference type="SAM" id="MobiDB-lite"/>
    </source>
</evidence>
<feature type="region of interest" description="Disordered" evidence="1">
    <location>
        <begin position="26"/>
        <end position="53"/>
    </location>
</feature>
<organism evidence="2 3">
    <name type="scientific">Pelobates cultripes</name>
    <name type="common">Western spadefoot toad</name>
    <dbReference type="NCBI Taxonomy" id="61616"/>
    <lineage>
        <taxon>Eukaryota</taxon>
        <taxon>Metazoa</taxon>
        <taxon>Chordata</taxon>
        <taxon>Craniata</taxon>
        <taxon>Vertebrata</taxon>
        <taxon>Euteleostomi</taxon>
        <taxon>Amphibia</taxon>
        <taxon>Batrachia</taxon>
        <taxon>Anura</taxon>
        <taxon>Pelobatoidea</taxon>
        <taxon>Pelobatidae</taxon>
        <taxon>Pelobates</taxon>
    </lineage>
</organism>
<protein>
    <submittedName>
        <fullName evidence="2">Uncharacterized protein</fullName>
    </submittedName>
</protein>
<dbReference type="AlphaFoldDB" id="A0AAD1SPU0"/>
<feature type="compositionally biased region" description="Low complexity" evidence="1">
    <location>
        <begin position="26"/>
        <end position="37"/>
    </location>
</feature>
<keyword evidence="3" id="KW-1185">Reference proteome</keyword>
<dbReference type="EMBL" id="OW240918">
    <property type="protein sequence ID" value="CAH2306040.1"/>
    <property type="molecule type" value="Genomic_DNA"/>
</dbReference>
<dbReference type="Proteomes" id="UP001295444">
    <property type="component" value="Chromosome 07"/>
</dbReference>
<feature type="compositionally biased region" description="Basic and acidic residues" evidence="1">
    <location>
        <begin position="44"/>
        <end position="53"/>
    </location>
</feature>
<evidence type="ECO:0000313" key="2">
    <source>
        <dbReference type="EMBL" id="CAH2306040.1"/>
    </source>
</evidence>
<evidence type="ECO:0000313" key="3">
    <source>
        <dbReference type="Proteomes" id="UP001295444"/>
    </source>
</evidence>
<gene>
    <name evidence="2" type="ORF">PECUL_23A044873</name>
</gene>
<accession>A0AAD1SPU0</accession>